<dbReference type="Proteomes" id="UP000030063">
    <property type="component" value="Unassembled WGS sequence"/>
</dbReference>
<dbReference type="SUPFAM" id="SSF52540">
    <property type="entry name" value="P-loop containing nucleoside triphosphate hydrolases"/>
    <property type="match status" value="1"/>
</dbReference>
<evidence type="ECO:0000256" key="6">
    <source>
        <dbReference type="ARBA" id="ARBA00022741"/>
    </source>
</evidence>
<evidence type="ECO:0000256" key="5">
    <source>
        <dbReference type="ARBA" id="ARBA00022592"/>
    </source>
</evidence>
<evidence type="ECO:0000256" key="8">
    <source>
        <dbReference type="ARBA" id="ARBA00022967"/>
    </source>
</evidence>
<comment type="subcellular location">
    <subcellularLocation>
        <location evidence="1">Cell inner membrane</location>
        <topology evidence="1">Peripheral membrane protein</topology>
    </subcellularLocation>
</comment>
<protein>
    <submittedName>
        <fullName evidence="12">Phosphate ABC transporter ATP-binding protein</fullName>
    </submittedName>
</protein>
<keyword evidence="3" id="KW-1003">Cell membrane</keyword>
<evidence type="ECO:0000256" key="3">
    <source>
        <dbReference type="ARBA" id="ARBA00022475"/>
    </source>
</evidence>
<gene>
    <name evidence="12" type="ORF">TMS3_0103455</name>
</gene>
<comment type="function">
    <text evidence="10">Part of the ABC transporter complex PstSACB involved in phosphate import. Responsible for energy coupling to the transport system.</text>
</comment>
<organism evidence="12 13">
    <name type="scientific">Pseudomonas taeanensis MS-3</name>
    <dbReference type="NCBI Taxonomy" id="1395571"/>
    <lineage>
        <taxon>Bacteria</taxon>
        <taxon>Pseudomonadati</taxon>
        <taxon>Pseudomonadota</taxon>
        <taxon>Gammaproteobacteria</taxon>
        <taxon>Pseudomonadales</taxon>
        <taxon>Pseudomonadaceae</taxon>
        <taxon>Pseudomonas</taxon>
    </lineage>
</organism>
<evidence type="ECO:0000256" key="2">
    <source>
        <dbReference type="ARBA" id="ARBA00022448"/>
    </source>
</evidence>
<dbReference type="InterPro" id="IPR003593">
    <property type="entry name" value="AAA+_ATPase"/>
</dbReference>
<dbReference type="GO" id="GO:0005524">
    <property type="term" value="F:ATP binding"/>
    <property type="evidence" value="ECO:0007669"/>
    <property type="project" value="UniProtKB-KW"/>
</dbReference>
<feature type="domain" description="ABC transporter" evidence="11">
    <location>
        <begin position="31"/>
        <end position="272"/>
    </location>
</feature>
<name>A0A0A1YMA8_9PSED</name>
<evidence type="ECO:0000256" key="1">
    <source>
        <dbReference type="ARBA" id="ARBA00004417"/>
    </source>
</evidence>
<keyword evidence="13" id="KW-1185">Reference proteome</keyword>
<keyword evidence="5" id="KW-0592">Phosphate transport</keyword>
<dbReference type="GO" id="GO:0005886">
    <property type="term" value="C:plasma membrane"/>
    <property type="evidence" value="ECO:0007669"/>
    <property type="project" value="UniProtKB-SubCell"/>
</dbReference>
<dbReference type="OrthoDB" id="9802264at2"/>
<accession>A0A0A1YMA8</accession>
<evidence type="ECO:0000256" key="4">
    <source>
        <dbReference type="ARBA" id="ARBA00022519"/>
    </source>
</evidence>
<dbReference type="GO" id="GO:0035435">
    <property type="term" value="P:phosphate ion transmembrane transport"/>
    <property type="evidence" value="ECO:0007669"/>
    <property type="project" value="InterPro"/>
</dbReference>
<evidence type="ECO:0000313" key="12">
    <source>
        <dbReference type="EMBL" id="KFX71015.1"/>
    </source>
</evidence>
<dbReference type="eggNOG" id="COG1117">
    <property type="taxonomic scope" value="Bacteria"/>
</dbReference>
<dbReference type="AlphaFoldDB" id="A0A0A1YMA8"/>
<evidence type="ECO:0000313" key="13">
    <source>
        <dbReference type="Proteomes" id="UP000030063"/>
    </source>
</evidence>
<dbReference type="PROSITE" id="PS00211">
    <property type="entry name" value="ABC_TRANSPORTER_1"/>
    <property type="match status" value="1"/>
</dbReference>
<comment type="caution">
    <text evidence="12">The sequence shown here is derived from an EMBL/GenBank/DDBJ whole genome shotgun (WGS) entry which is preliminary data.</text>
</comment>
<dbReference type="PANTHER" id="PTHR43423">
    <property type="entry name" value="ABC TRANSPORTER I FAMILY MEMBER 17"/>
    <property type="match status" value="1"/>
</dbReference>
<evidence type="ECO:0000259" key="11">
    <source>
        <dbReference type="PROSITE" id="PS50893"/>
    </source>
</evidence>
<dbReference type="NCBIfam" id="TIGR00972">
    <property type="entry name" value="3a0107s01c2"/>
    <property type="match status" value="1"/>
</dbReference>
<evidence type="ECO:0000256" key="10">
    <source>
        <dbReference type="ARBA" id="ARBA00054713"/>
    </source>
</evidence>
<keyword evidence="9" id="KW-0472">Membrane</keyword>
<keyword evidence="2" id="KW-0813">Transport</keyword>
<keyword evidence="4" id="KW-0997">Cell inner membrane</keyword>
<dbReference type="PANTHER" id="PTHR43423:SF12">
    <property type="entry name" value="IRON EXPORT ATP-BINDING PROTEIN FETA-RELATED"/>
    <property type="match status" value="1"/>
</dbReference>
<reference evidence="12 13" key="1">
    <citation type="journal article" date="2014" name="Genome Announc.">
        <title>Draft Genome Sequence of Petroleum Oil-Degrading Marine Bacterium Pseudomonas taeanensis Strain MS-3, Isolated from a Crude Oil-Contaminated Seashore.</title>
        <authorList>
            <person name="Lee S.Y."/>
            <person name="Kim S.H."/>
            <person name="Lee D.G."/>
            <person name="Shin S."/>
            <person name="Yun S.H."/>
            <person name="Choi C.W."/>
            <person name="Chung Y.H."/>
            <person name="Choi J.S."/>
            <person name="Kahng H.Y."/>
            <person name="Kim S.I."/>
        </authorList>
    </citation>
    <scope>NUCLEOTIDE SEQUENCE [LARGE SCALE GENOMIC DNA]</scope>
    <source>
        <strain evidence="12 13">MS-3</strain>
    </source>
</reference>
<dbReference type="InterPro" id="IPR003439">
    <property type="entry name" value="ABC_transporter-like_ATP-bd"/>
</dbReference>
<dbReference type="RefSeq" id="WP_025163840.1">
    <property type="nucleotide sequence ID" value="NZ_AWSQ01000001.1"/>
</dbReference>
<evidence type="ECO:0000256" key="9">
    <source>
        <dbReference type="ARBA" id="ARBA00023136"/>
    </source>
</evidence>
<sequence>MQHDTPTHGIDMAALGRDRQGLNMADERVTIDVPGLNLYYGDKQALFDVSMKIPKQRVTAFIGPSGCGKSTLLRTFNRMNDLVDGCRVEGEINLDGRNIYRKGEDVAELRRRVGMVFQKPNPFPKSIYENVVYGLRIQGINQKRVLDEAVEWSLKNAALWDEVKDRLHDSALGLSGGQQQRLIIARTVAVQPEVLLLDEPCSALDPISTLKVEELIYELKSKYTIVIVTHNMQQAARVSDYTAFMYMGKLIEFGDTDALFTNPAKKQTEDYITGRYG</sequence>
<dbReference type="GO" id="GO:0005315">
    <property type="term" value="F:phosphate transmembrane transporter activity"/>
    <property type="evidence" value="ECO:0007669"/>
    <property type="project" value="InterPro"/>
</dbReference>
<dbReference type="CDD" id="cd03260">
    <property type="entry name" value="ABC_PstB_phosphate_transporter"/>
    <property type="match status" value="1"/>
</dbReference>
<dbReference type="FunFam" id="3.40.50.300:FF:000132">
    <property type="entry name" value="Phosphate import ATP-binding protein PstB"/>
    <property type="match status" value="1"/>
</dbReference>
<dbReference type="PROSITE" id="PS50893">
    <property type="entry name" value="ABC_TRANSPORTER_2"/>
    <property type="match status" value="1"/>
</dbReference>
<dbReference type="EMBL" id="AWSQ01000001">
    <property type="protein sequence ID" value="KFX71015.1"/>
    <property type="molecule type" value="Genomic_DNA"/>
</dbReference>
<proteinExistence type="predicted"/>
<evidence type="ECO:0000256" key="7">
    <source>
        <dbReference type="ARBA" id="ARBA00022840"/>
    </source>
</evidence>
<dbReference type="Pfam" id="PF00005">
    <property type="entry name" value="ABC_tran"/>
    <property type="match status" value="1"/>
</dbReference>
<dbReference type="InterPro" id="IPR005670">
    <property type="entry name" value="PstB-like"/>
</dbReference>
<dbReference type="InterPro" id="IPR027417">
    <property type="entry name" value="P-loop_NTPase"/>
</dbReference>
<dbReference type="GO" id="GO:0016887">
    <property type="term" value="F:ATP hydrolysis activity"/>
    <property type="evidence" value="ECO:0007669"/>
    <property type="project" value="InterPro"/>
</dbReference>
<dbReference type="STRING" id="1395571.TMS3_0103455"/>
<keyword evidence="7 12" id="KW-0067">ATP-binding</keyword>
<dbReference type="SMART" id="SM00382">
    <property type="entry name" value="AAA"/>
    <property type="match status" value="1"/>
</dbReference>
<keyword evidence="8" id="KW-1278">Translocase</keyword>
<dbReference type="Gene3D" id="3.40.50.300">
    <property type="entry name" value="P-loop containing nucleotide triphosphate hydrolases"/>
    <property type="match status" value="1"/>
</dbReference>
<dbReference type="InterPro" id="IPR017871">
    <property type="entry name" value="ABC_transporter-like_CS"/>
</dbReference>
<keyword evidence="6" id="KW-0547">Nucleotide-binding</keyword>